<dbReference type="RefSeq" id="WP_153651746.1">
    <property type="nucleotide sequence ID" value="NZ_CP045737.1"/>
</dbReference>
<accession>A0A5Q2MJI9</accession>
<feature type="domain" description="Luciferase-like" evidence="2">
    <location>
        <begin position="17"/>
        <end position="307"/>
    </location>
</feature>
<dbReference type="Pfam" id="PF00296">
    <property type="entry name" value="Bac_luciferase"/>
    <property type="match status" value="1"/>
</dbReference>
<dbReference type="GO" id="GO:0016705">
    <property type="term" value="F:oxidoreductase activity, acting on paired donors, with incorporation or reduction of molecular oxygen"/>
    <property type="evidence" value="ECO:0007669"/>
    <property type="project" value="InterPro"/>
</dbReference>
<dbReference type="KEGG" id="aef:GEV26_03320"/>
<sequence>MSPRVEVGYAAALEKYAPRDAVDLAAMAEQHGFVGTLATDHFQPWLPSQGQSPFVWSVLAAVGERTSTNFGPGMAVPGYRYHPATLAQAAATLASMYEGRHWVGIGPGEALNEHVTASYWPEAPDRLNSMFEAIDLIKKLFRGSIAGRDTRFTGTYHRMESARLWTMPAVAPPVLVATGGPVTARRAGKVADGIVTVGTSYDRAATLLERFDRGVDEADRDPGTMLRVLHLNLSWAPSDEQAMANAIEQWPLGAMRFPKGDIRSPQVFEQIARQVGPDGFDDRMLISSDLDAHRRRIQQFADIGFDRIYLHNVGREQRDFIETFGRCVLPAVR</sequence>
<dbReference type="Gene3D" id="3.20.20.30">
    <property type="entry name" value="Luciferase-like domain"/>
    <property type="match status" value="1"/>
</dbReference>
<keyword evidence="1 3" id="KW-0560">Oxidoreductase</keyword>
<dbReference type="Proteomes" id="UP000392064">
    <property type="component" value="Chromosome"/>
</dbReference>
<dbReference type="InterPro" id="IPR050564">
    <property type="entry name" value="F420-G6PD/mer"/>
</dbReference>
<proteinExistence type="predicted"/>
<keyword evidence="4" id="KW-1185">Reference proteome</keyword>
<evidence type="ECO:0000313" key="3">
    <source>
        <dbReference type="EMBL" id="QGG40475.1"/>
    </source>
</evidence>
<gene>
    <name evidence="3" type="ORF">GEV26_03320</name>
</gene>
<evidence type="ECO:0000313" key="4">
    <source>
        <dbReference type="Proteomes" id="UP000392064"/>
    </source>
</evidence>
<protein>
    <submittedName>
        <fullName evidence="3">TIGR03557 family F420-dependent LLM class oxidoreductase</fullName>
        <ecNumber evidence="3">1.-.-.-</ecNumber>
    </submittedName>
</protein>
<dbReference type="PANTHER" id="PTHR43244">
    <property type="match status" value="1"/>
</dbReference>
<reference evidence="3 4" key="1">
    <citation type="submission" date="2019-11" db="EMBL/GenBank/DDBJ databases">
        <authorList>
            <person name="Li J."/>
        </authorList>
    </citation>
    <scope>NUCLEOTIDE SEQUENCE [LARGE SCALE GENOMIC DNA]</scope>
    <source>
        <strain evidence="3 4">MF47</strain>
    </source>
</reference>
<evidence type="ECO:0000256" key="1">
    <source>
        <dbReference type="ARBA" id="ARBA00023002"/>
    </source>
</evidence>
<dbReference type="PANTHER" id="PTHR43244:SF1">
    <property type="entry name" value="5,10-METHYLENETETRAHYDROMETHANOPTERIN REDUCTASE"/>
    <property type="match status" value="1"/>
</dbReference>
<dbReference type="InterPro" id="IPR036661">
    <property type="entry name" value="Luciferase-like_sf"/>
</dbReference>
<dbReference type="NCBIfam" id="TIGR03557">
    <property type="entry name" value="F420_G6P_family"/>
    <property type="match status" value="1"/>
</dbReference>
<dbReference type="InterPro" id="IPR019945">
    <property type="entry name" value="F420_G6P_DH-rel"/>
</dbReference>
<dbReference type="AlphaFoldDB" id="A0A5Q2MJI9"/>
<name>A0A5Q2MJI9_9ACTN</name>
<evidence type="ECO:0000259" key="2">
    <source>
        <dbReference type="Pfam" id="PF00296"/>
    </source>
</evidence>
<organism evidence="3 4">
    <name type="scientific">Aeromicrobium yanjiei</name>
    <dbReference type="NCBI Taxonomy" id="2662028"/>
    <lineage>
        <taxon>Bacteria</taxon>
        <taxon>Bacillati</taxon>
        <taxon>Actinomycetota</taxon>
        <taxon>Actinomycetes</taxon>
        <taxon>Propionibacteriales</taxon>
        <taxon>Nocardioidaceae</taxon>
        <taxon>Aeromicrobium</taxon>
    </lineage>
</organism>
<dbReference type="EMBL" id="CP045737">
    <property type="protein sequence ID" value="QGG40475.1"/>
    <property type="molecule type" value="Genomic_DNA"/>
</dbReference>
<dbReference type="InterPro" id="IPR011251">
    <property type="entry name" value="Luciferase-like_dom"/>
</dbReference>
<dbReference type="CDD" id="cd01097">
    <property type="entry name" value="Tetrahydromethanopterin_reductase"/>
    <property type="match status" value="1"/>
</dbReference>
<dbReference type="EC" id="1.-.-.-" evidence="3"/>
<dbReference type="SUPFAM" id="SSF51679">
    <property type="entry name" value="Bacterial luciferase-like"/>
    <property type="match status" value="1"/>
</dbReference>